<dbReference type="PANTHER" id="PTHR36175">
    <property type="entry name" value="CYANOPHYCINASE"/>
    <property type="match status" value="1"/>
</dbReference>
<feature type="active site" description="Charge relay system" evidence="9">
    <location>
        <position position="205"/>
    </location>
</feature>
<dbReference type="GO" id="GO:0006508">
    <property type="term" value="P:proteolysis"/>
    <property type="evidence" value="ECO:0007669"/>
    <property type="project" value="UniProtKB-KW"/>
</dbReference>
<dbReference type="GO" id="GO:0008241">
    <property type="term" value="F:peptidyl-dipeptidase activity"/>
    <property type="evidence" value="ECO:0007669"/>
    <property type="project" value="UniProtKB-EC"/>
</dbReference>
<evidence type="ECO:0000256" key="6">
    <source>
        <dbReference type="ARBA" id="ARBA00022670"/>
    </source>
</evidence>
<dbReference type="InterPro" id="IPR029062">
    <property type="entry name" value="Class_I_gatase-like"/>
</dbReference>
<evidence type="ECO:0000313" key="11">
    <source>
        <dbReference type="Proteomes" id="UP000634004"/>
    </source>
</evidence>
<comment type="function">
    <text evidence="2">Exopeptidase that catalyzes the hydrolytic cleavage of multi-L-arginyl-poly-L-aspartic acid (cyanophycin; a water-insoluble reserve polymer) into aspartate-arginine dipeptides.</text>
</comment>
<keyword evidence="8" id="KW-0720">Serine protease</keyword>
<comment type="catalytic activity">
    <reaction evidence="1">
        <text>[L-4-(L-arginin-2-N-yl)aspartate](n) + H2O = [L-4-(L-arginin-2-N-yl)aspartate](n-1) + L-4-(L-arginin-2-N-yl)aspartate</text>
        <dbReference type="Rhea" id="RHEA:12845"/>
        <dbReference type="Rhea" id="RHEA-COMP:13728"/>
        <dbReference type="Rhea" id="RHEA-COMP:13734"/>
        <dbReference type="ChEBI" id="CHEBI:15377"/>
        <dbReference type="ChEBI" id="CHEBI:137986"/>
        <dbReference type="ChEBI" id="CHEBI:137991"/>
        <dbReference type="EC" id="3.4.15.6"/>
    </reaction>
</comment>
<evidence type="ECO:0000256" key="2">
    <source>
        <dbReference type="ARBA" id="ARBA00002039"/>
    </source>
</evidence>
<dbReference type="NCBIfam" id="TIGR02069">
    <property type="entry name" value="cyanophycinase"/>
    <property type="match status" value="1"/>
</dbReference>
<feature type="active site" description="Charge relay system" evidence="9">
    <location>
        <position position="178"/>
    </location>
</feature>
<dbReference type="GO" id="GO:0008236">
    <property type="term" value="F:serine-type peptidase activity"/>
    <property type="evidence" value="ECO:0007669"/>
    <property type="project" value="UniProtKB-KW"/>
</dbReference>
<evidence type="ECO:0000256" key="8">
    <source>
        <dbReference type="ARBA" id="ARBA00022825"/>
    </source>
</evidence>
<dbReference type="EMBL" id="BMZH01000002">
    <property type="protein sequence ID" value="GHA85480.1"/>
    <property type="molecule type" value="Genomic_DNA"/>
</dbReference>
<reference evidence="10" key="2">
    <citation type="submission" date="2020-09" db="EMBL/GenBank/DDBJ databases">
        <authorList>
            <person name="Sun Q."/>
            <person name="Kim S."/>
        </authorList>
    </citation>
    <scope>NUCLEOTIDE SEQUENCE</scope>
    <source>
        <strain evidence="10">KCTC 32513</strain>
    </source>
</reference>
<organism evidence="10 11">
    <name type="scientific">Algimonas arctica</name>
    <dbReference type="NCBI Taxonomy" id="1479486"/>
    <lineage>
        <taxon>Bacteria</taxon>
        <taxon>Pseudomonadati</taxon>
        <taxon>Pseudomonadota</taxon>
        <taxon>Alphaproteobacteria</taxon>
        <taxon>Maricaulales</taxon>
        <taxon>Robiginitomaculaceae</taxon>
        <taxon>Algimonas</taxon>
    </lineage>
</organism>
<dbReference type="CDD" id="cd03145">
    <property type="entry name" value="GAT1_cyanophycinase"/>
    <property type="match status" value="1"/>
</dbReference>
<comment type="caution">
    <text evidence="10">The sequence shown here is derived from an EMBL/GenBank/DDBJ whole genome shotgun (WGS) entry which is preliminary data.</text>
</comment>
<dbReference type="Gene3D" id="3.40.50.880">
    <property type="match status" value="1"/>
</dbReference>
<keyword evidence="11" id="KW-1185">Reference proteome</keyword>
<dbReference type="EC" id="3.4.15.6" evidence="4"/>
<evidence type="ECO:0000256" key="1">
    <source>
        <dbReference type="ARBA" id="ARBA00001092"/>
    </source>
</evidence>
<dbReference type="SUPFAM" id="SSF52317">
    <property type="entry name" value="Class I glutamine amidotransferase-like"/>
    <property type="match status" value="1"/>
</dbReference>
<dbReference type="InterPro" id="IPR011811">
    <property type="entry name" value="Peptidase_S51_cyanophycinase"/>
</dbReference>
<dbReference type="AlphaFoldDB" id="A0A8J3CQB9"/>
<evidence type="ECO:0000256" key="3">
    <source>
        <dbReference type="ARBA" id="ARBA00006534"/>
    </source>
</evidence>
<reference evidence="10" key="1">
    <citation type="journal article" date="2014" name="Int. J. Syst. Evol. Microbiol.">
        <title>Complete genome sequence of Corynebacterium casei LMG S-19264T (=DSM 44701T), isolated from a smear-ripened cheese.</title>
        <authorList>
            <consortium name="US DOE Joint Genome Institute (JGI-PGF)"/>
            <person name="Walter F."/>
            <person name="Albersmeier A."/>
            <person name="Kalinowski J."/>
            <person name="Ruckert C."/>
        </authorList>
    </citation>
    <scope>NUCLEOTIDE SEQUENCE</scope>
    <source>
        <strain evidence="10">KCTC 32513</strain>
    </source>
</reference>
<dbReference type="PIRSF" id="PIRSF032067">
    <property type="entry name" value="Cyanophycinase"/>
    <property type="match status" value="1"/>
</dbReference>
<comment type="similarity">
    <text evidence="3">Belongs to the peptidase S51 family.</text>
</comment>
<dbReference type="Pfam" id="PF03575">
    <property type="entry name" value="Peptidase_S51"/>
    <property type="match status" value="1"/>
</dbReference>
<dbReference type="Proteomes" id="UP000634004">
    <property type="component" value="Unassembled WGS sequence"/>
</dbReference>
<name>A0A8J3CQB9_9PROT</name>
<dbReference type="RefSeq" id="WP_189495239.1">
    <property type="nucleotide sequence ID" value="NZ_BMZH01000002.1"/>
</dbReference>
<sequence>MCPAKVDHPSNRGYIIPIGGGEKKVKTSSILNRFVELSGGRKARIVIIPTASRLEDTGDRYQEIFTEIGIDTVDIVSLDNREDCEDTGKLAKLENATGIFMTGGDQLRLSTIIGGTSVAKLMRKANAEGVHIAGTSAGAAFIPEHMIAFGRGGATPKSGLATLAPGLGLTNKVIIDQHFRERGRLGRLLSALAYNPFAVGLGVDEDTAAFIGPDNVIEVLGSGGLTVIDPTDLQHSSMADVGRGKPVCLIGIRLHILLEGGRYDLSTREAKPASG</sequence>
<evidence type="ECO:0000256" key="4">
    <source>
        <dbReference type="ARBA" id="ARBA00013115"/>
    </source>
</evidence>
<dbReference type="InterPro" id="IPR005320">
    <property type="entry name" value="Peptidase_S51"/>
</dbReference>
<dbReference type="PANTHER" id="PTHR36175:SF1">
    <property type="entry name" value="CYANOPHYCINASE"/>
    <property type="match status" value="1"/>
</dbReference>
<accession>A0A8J3CQB9</accession>
<keyword evidence="7" id="KW-0378">Hydrolase</keyword>
<keyword evidence="6" id="KW-0645">Protease</keyword>
<gene>
    <name evidence="10" type="primary">cphB</name>
    <name evidence="10" type="ORF">GCM10009069_05800</name>
</gene>
<proteinExistence type="inferred from homology"/>
<evidence type="ECO:0000313" key="10">
    <source>
        <dbReference type="EMBL" id="GHA85480.1"/>
    </source>
</evidence>
<evidence type="ECO:0000256" key="7">
    <source>
        <dbReference type="ARBA" id="ARBA00022801"/>
    </source>
</evidence>
<protein>
    <recommendedName>
        <fullName evidence="5">Cyanophycinase</fullName>
        <ecNumber evidence="4">3.4.15.6</ecNumber>
    </recommendedName>
</protein>
<evidence type="ECO:0000256" key="5">
    <source>
        <dbReference type="ARBA" id="ARBA00015719"/>
    </source>
</evidence>
<evidence type="ECO:0000256" key="9">
    <source>
        <dbReference type="PIRSR" id="PIRSR032067-1"/>
    </source>
</evidence>
<feature type="active site" description="Charge relay system" evidence="9">
    <location>
        <position position="136"/>
    </location>
</feature>